<keyword evidence="1" id="KW-0805">Transcription regulation</keyword>
<dbReference type="PANTHER" id="PTHR47504:SF5">
    <property type="entry name" value="RIGHT ORIGIN-BINDING PROTEIN"/>
    <property type="match status" value="1"/>
</dbReference>
<evidence type="ECO:0000256" key="2">
    <source>
        <dbReference type="ARBA" id="ARBA00023125"/>
    </source>
</evidence>
<dbReference type="InterPro" id="IPR011256">
    <property type="entry name" value="Reg_factor_effector_dom_sf"/>
</dbReference>
<dbReference type="InterPro" id="IPR018060">
    <property type="entry name" value="HTH_AraC"/>
</dbReference>
<evidence type="ECO:0000256" key="1">
    <source>
        <dbReference type="ARBA" id="ARBA00023015"/>
    </source>
</evidence>
<dbReference type="Pfam" id="PF12833">
    <property type="entry name" value="HTH_18"/>
    <property type="match status" value="1"/>
</dbReference>
<dbReference type="Gene3D" id="3.20.80.10">
    <property type="entry name" value="Regulatory factor, effector binding domain"/>
    <property type="match status" value="2"/>
</dbReference>
<keyword evidence="2" id="KW-0238">DNA-binding</keyword>
<dbReference type="SMART" id="SM00871">
    <property type="entry name" value="AraC_E_bind"/>
    <property type="match status" value="2"/>
</dbReference>
<dbReference type="InterPro" id="IPR050959">
    <property type="entry name" value="MarA-like"/>
</dbReference>
<reference evidence="4 5" key="1">
    <citation type="submission" date="2018-11" db="EMBL/GenBank/DDBJ databases">
        <title>Complete genome sequence of Paenibacillus baekrokdamisoli strain KCTC 33723.</title>
        <authorList>
            <person name="Kang S.W."/>
            <person name="Lee K.C."/>
            <person name="Kim K.K."/>
            <person name="Kim J.S."/>
            <person name="Kim D.S."/>
            <person name="Ko S.H."/>
            <person name="Yang S.H."/>
            <person name="Lee J.S."/>
        </authorList>
    </citation>
    <scope>NUCLEOTIDE SEQUENCE [LARGE SCALE GENOMIC DNA]</scope>
    <source>
        <strain evidence="4 5">KCTC 33723</strain>
    </source>
</reference>
<dbReference type="SMART" id="SM00342">
    <property type="entry name" value="HTH_ARAC"/>
    <property type="match status" value="1"/>
</dbReference>
<proteinExistence type="predicted"/>
<dbReference type="OrthoDB" id="9801123at2"/>
<evidence type="ECO:0000313" key="4">
    <source>
        <dbReference type="EMBL" id="BBH24475.1"/>
    </source>
</evidence>
<dbReference type="SUPFAM" id="SSF46689">
    <property type="entry name" value="Homeodomain-like"/>
    <property type="match status" value="2"/>
</dbReference>
<dbReference type="GO" id="GO:0003700">
    <property type="term" value="F:DNA-binding transcription factor activity"/>
    <property type="evidence" value="ECO:0007669"/>
    <property type="project" value="InterPro"/>
</dbReference>
<keyword evidence="5" id="KW-1185">Reference proteome</keyword>
<gene>
    <name evidence="4" type="ORF">Back11_58200</name>
</gene>
<dbReference type="PRINTS" id="PR00032">
    <property type="entry name" value="HTHARAC"/>
</dbReference>
<dbReference type="InterPro" id="IPR010499">
    <property type="entry name" value="AraC_E-bd"/>
</dbReference>
<dbReference type="KEGG" id="pbk:Back11_58200"/>
<dbReference type="InterPro" id="IPR020449">
    <property type="entry name" value="Tscrpt_reg_AraC-type_HTH"/>
</dbReference>
<evidence type="ECO:0000256" key="3">
    <source>
        <dbReference type="ARBA" id="ARBA00023163"/>
    </source>
</evidence>
<sequence>MEAVKAVQNAIDYMEEHLDEHVELEQIAAIAYMSVPSLYRVFYTMTGHPLKEYIRKRRTSQAAILLRQTKLPIVDIAITCGFESYQAFTKSFKKLVGLTPGTYRDASLYYSFERVNLLEKVSYTELKEVSEQFADVKVIRMAPMPVLTYRYRSSLREGLEEQAFHTFYCQLTESGFPLADARIIGRNVEPSDSYDEHEYEIMATYTELNQPLLPFNPDYRTAIIAGGLYAVSLTAADNAHTIISSWNRLLAEWLPKSTFTLGEHSFLEEWMHYKGKVSRLKLFLPVQRAKEQPSIEIIDIPSVPIRSFRCDGPRSQTMADEQLTAWLQDRRLSMDVSEEIQLYMSSNYGVLPTSDDYWYELSISLPGSTLLLEANKIIEGGLYACLTTPAYGSMTGVMDRLYSWLYQNADYEHDDLRAAHAKYIPGSNEDLERTTCVSCCIPVRLTKS</sequence>
<dbReference type="InterPro" id="IPR009057">
    <property type="entry name" value="Homeodomain-like_sf"/>
</dbReference>
<dbReference type="SUPFAM" id="SSF55136">
    <property type="entry name" value="Probable bacterial effector-binding domain"/>
    <property type="match status" value="1"/>
</dbReference>
<dbReference type="RefSeq" id="WP_125664706.1">
    <property type="nucleotide sequence ID" value="NZ_AP019308.1"/>
</dbReference>
<name>A0A3G9J7X9_9BACL</name>
<dbReference type="GO" id="GO:0043565">
    <property type="term" value="F:sequence-specific DNA binding"/>
    <property type="evidence" value="ECO:0007669"/>
    <property type="project" value="InterPro"/>
</dbReference>
<dbReference type="AlphaFoldDB" id="A0A3G9J7X9"/>
<dbReference type="PANTHER" id="PTHR47504">
    <property type="entry name" value="RIGHT ORIGIN-BINDING PROTEIN"/>
    <property type="match status" value="1"/>
</dbReference>
<keyword evidence="3" id="KW-0804">Transcription</keyword>
<dbReference type="Gene3D" id="1.10.10.60">
    <property type="entry name" value="Homeodomain-like"/>
    <property type="match status" value="2"/>
</dbReference>
<evidence type="ECO:0000313" key="5">
    <source>
        <dbReference type="Proteomes" id="UP000275368"/>
    </source>
</evidence>
<dbReference type="EMBL" id="AP019308">
    <property type="protein sequence ID" value="BBH24475.1"/>
    <property type="molecule type" value="Genomic_DNA"/>
</dbReference>
<dbReference type="PROSITE" id="PS01124">
    <property type="entry name" value="HTH_ARAC_FAMILY_2"/>
    <property type="match status" value="1"/>
</dbReference>
<organism evidence="4 5">
    <name type="scientific">Paenibacillus baekrokdamisoli</name>
    <dbReference type="NCBI Taxonomy" id="1712516"/>
    <lineage>
        <taxon>Bacteria</taxon>
        <taxon>Bacillati</taxon>
        <taxon>Bacillota</taxon>
        <taxon>Bacilli</taxon>
        <taxon>Bacillales</taxon>
        <taxon>Paenibacillaceae</taxon>
        <taxon>Paenibacillus</taxon>
    </lineage>
</organism>
<dbReference type="Proteomes" id="UP000275368">
    <property type="component" value="Chromosome"/>
</dbReference>
<protein>
    <submittedName>
        <fullName evidence="4">Uncharacterized protein</fullName>
    </submittedName>
</protein>
<accession>A0A3G9J7X9</accession>